<sequence length="111" mass="12100">MMAPLSVQGRNVGRIVTELDVGDPVAQRRNAALALLAGNAVATLVLVLAGYFVMAATRRRSNSVVSRSPRKLVCFMSRRLAASGPCQENRFYLTQNSNIVKNGQKQRGVLR</sequence>
<keyword evidence="1" id="KW-0472">Membrane</keyword>
<dbReference type="EMBL" id="WIND01000041">
    <property type="protein sequence ID" value="MSU92100.1"/>
    <property type="molecule type" value="Genomic_DNA"/>
</dbReference>
<dbReference type="AlphaFoldDB" id="A0A6L5Z7G6"/>
<reference evidence="2 3" key="1">
    <citation type="submission" date="2019-10" db="EMBL/GenBank/DDBJ databases">
        <title>Cognatihalovulum marinum gen. nov. sp. nov., a new member of the family Rhodobacteraceae isolated from deep seawater of the Northwest Indian Ocean.</title>
        <authorList>
            <person name="Ruan C."/>
            <person name="Wang J."/>
            <person name="Zheng X."/>
            <person name="Song L."/>
            <person name="Zhu Y."/>
            <person name="Huang Y."/>
            <person name="Lu Z."/>
            <person name="Du W."/>
            <person name="Huang L."/>
            <person name="Dai X."/>
        </authorList>
    </citation>
    <scope>NUCLEOTIDE SEQUENCE [LARGE SCALE GENOMIC DNA]</scope>
    <source>
        <strain evidence="2 3">2CG4</strain>
    </source>
</reference>
<accession>A0A6L5Z7G6</accession>
<keyword evidence="1" id="KW-1133">Transmembrane helix</keyword>
<keyword evidence="3" id="KW-1185">Reference proteome</keyword>
<evidence type="ECO:0000313" key="3">
    <source>
        <dbReference type="Proteomes" id="UP000474957"/>
    </source>
</evidence>
<name>A0A6L5Z7G6_9RHOB</name>
<protein>
    <submittedName>
        <fullName evidence="2">Uncharacterized protein</fullName>
    </submittedName>
</protein>
<comment type="caution">
    <text evidence="2">The sequence shown here is derived from an EMBL/GenBank/DDBJ whole genome shotgun (WGS) entry which is preliminary data.</text>
</comment>
<proteinExistence type="predicted"/>
<dbReference type="RefSeq" id="WP_154449599.1">
    <property type="nucleotide sequence ID" value="NZ_WIND01000041.1"/>
</dbReference>
<organism evidence="2 3">
    <name type="scientific">Halovulum marinum</name>
    <dbReference type="NCBI Taxonomy" id="2662447"/>
    <lineage>
        <taxon>Bacteria</taxon>
        <taxon>Pseudomonadati</taxon>
        <taxon>Pseudomonadota</taxon>
        <taxon>Alphaproteobacteria</taxon>
        <taxon>Rhodobacterales</taxon>
        <taxon>Paracoccaceae</taxon>
        <taxon>Halovulum</taxon>
    </lineage>
</organism>
<dbReference type="Proteomes" id="UP000474957">
    <property type="component" value="Unassembled WGS sequence"/>
</dbReference>
<evidence type="ECO:0000313" key="2">
    <source>
        <dbReference type="EMBL" id="MSU92100.1"/>
    </source>
</evidence>
<feature type="transmembrane region" description="Helical" evidence="1">
    <location>
        <begin position="31"/>
        <end position="53"/>
    </location>
</feature>
<gene>
    <name evidence="2" type="ORF">GE300_21385</name>
</gene>
<keyword evidence="1" id="KW-0812">Transmembrane</keyword>
<evidence type="ECO:0000256" key="1">
    <source>
        <dbReference type="SAM" id="Phobius"/>
    </source>
</evidence>